<comment type="caution">
    <text evidence="1">The sequence shown here is derived from an EMBL/GenBank/DDBJ whole genome shotgun (WGS) entry which is preliminary data.</text>
</comment>
<evidence type="ECO:0000313" key="1">
    <source>
        <dbReference type="EMBL" id="HGY56020.1"/>
    </source>
</evidence>
<protein>
    <recommendedName>
        <fullName evidence="2">DUF4836 family protein</fullName>
    </recommendedName>
</protein>
<reference evidence="1" key="1">
    <citation type="journal article" date="2020" name="mSystems">
        <title>Genome- and Community-Level Interaction Insights into Carbon Utilization and Element Cycling Functions of Hydrothermarchaeota in Hydrothermal Sediment.</title>
        <authorList>
            <person name="Zhou Z."/>
            <person name="Liu Y."/>
            <person name="Xu W."/>
            <person name="Pan J."/>
            <person name="Luo Z.H."/>
            <person name="Li M."/>
        </authorList>
    </citation>
    <scope>NUCLEOTIDE SEQUENCE [LARGE SCALE GENOMIC DNA]</scope>
    <source>
        <strain evidence="1">HyVt-577</strain>
    </source>
</reference>
<sequence length="321" mass="37095">MPRTIIYVIIPVFLLTFWACRQDETTELNPAVQQQIALLPADADVLGFADIQSMQKSRFFDFITDSLDRELDNDEDYNALMQELGLDLKKDLYRFYFAANMQEEDSLNVLLVLDGNFQQDKILAKIEEKSRPNEITKTDFGPFTLYSFQKNKAFAFINNKSLVAGSENWVRVYLKKRSGAQPDLSPQIQEQLKTLPFKDQSWLLARVGQWTKKMEQKSDHPRLKGLSSLQNIALSIKADDHLRFFGLGRFDDEEKCELFYDAFKGLLAAAKLTLSEDRTVVDILNSIRVNNDGKQIRMQFDFNREDLQKLLESKHTLATKI</sequence>
<accession>A0A7V4U0Z9</accession>
<dbReference type="Proteomes" id="UP000885779">
    <property type="component" value="Unassembled WGS sequence"/>
</dbReference>
<name>A0A7V4U0Z9_CALAY</name>
<evidence type="ECO:0008006" key="2">
    <source>
        <dbReference type="Google" id="ProtNLM"/>
    </source>
</evidence>
<gene>
    <name evidence="1" type="ORF">ENK44_09975</name>
</gene>
<organism evidence="1">
    <name type="scientific">Caldithrix abyssi</name>
    <dbReference type="NCBI Taxonomy" id="187145"/>
    <lineage>
        <taxon>Bacteria</taxon>
        <taxon>Pseudomonadati</taxon>
        <taxon>Calditrichota</taxon>
        <taxon>Calditrichia</taxon>
        <taxon>Calditrichales</taxon>
        <taxon>Calditrichaceae</taxon>
        <taxon>Caldithrix</taxon>
    </lineage>
</organism>
<dbReference type="EMBL" id="DRQG01000092">
    <property type="protein sequence ID" value="HGY56020.1"/>
    <property type="molecule type" value="Genomic_DNA"/>
</dbReference>
<dbReference type="AlphaFoldDB" id="A0A7V4U0Z9"/>
<proteinExistence type="predicted"/>